<dbReference type="InterPro" id="IPR010982">
    <property type="entry name" value="Lambda_DNA-bd_dom_sf"/>
</dbReference>
<reference evidence="3" key="1">
    <citation type="journal article" date="2019" name="Int. J. Syst. Evol. Microbiol.">
        <title>The Global Catalogue of Microorganisms (GCM) 10K type strain sequencing project: providing services to taxonomists for standard genome sequencing and annotation.</title>
        <authorList>
            <consortium name="The Broad Institute Genomics Platform"/>
            <consortium name="The Broad Institute Genome Sequencing Center for Infectious Disease"/>
            <person name="Wu L."/>
            <person name="Ma J."/>
        </authorList>
    </citation>
    <scope>NUCLEOTIDE SEQUENCE [LARGE SCALE GENOMIC DNA]</scope>
    <source>
        <strain evidence="3">CGMCC 4.7382</strain>
    </source>
</reference>
<feature type="domain" description="HTH cro/C1-type" evidence="1">
    <location>
        <begin position="23"/>
        <end position="62"/>
    </location>
</feature>
<accession>A0ABW2KEZ3</accession>
<dbReference type="Pfam" id="PF01381">
    <property type="entry name" value="HTH_3"/>
    <property type="match status" value="1"/>
</dbReference>
<proteinExistence type="predicted"/>
<dbReference type="EMBL" id="JBHTBH010000005">
    <property type="protein sequence ID" value="MFC7328537.1"/>
    <property type="molecule type" value="Genomic_DNA"/>
</dbReference>
<keyword evidence="3" id="KW-1185">Reference proteome</keyword>
<dbReference type="PROSITE" id="PS50943">
    <property type="entry name" value="HTH_CROC1"/>
    <property type="match status" value="1"/>
</dbReference>
<organism evidence="2 3">
    <name type="scientific">Marinactinospora rubrisoli</name>
    <dbReference type="NCBI Taxonomy" id="2715399"/>
    <lineage>
        <taxon>Bacteria</taxon>
        <taxon>Bacillati</taxon>
        <taxon>Actinomycetota</taxon>
        <taxon>Actinomycetes</taxon>
        <taxon>Streptosporangiales</taxon>
        <taxon>Nocardiopsidaceae</taxon>
        <taxon>Marinactinospora</taxon>
    </lineage>
</organism>
<dbReference type="SUPFAM" id="SSF47413">
    <property type="entry name" value="lambda repressor-like DNA-binding domains"/>
    <property type="match status" value="1"/>
</dbReference>
<dbReference type="CDD" id="cd00093">
    <property type="entry name" value="HTH_XRE"/>
    <property type="match status" value="1"/>
</dbReference>
<dbReference type="RefSeq" id="WP_379871187.1">
    <property type="nucleotide sequence ID" value="NZ_JBHTBH010000005.1"/>
</dbReference>
<protein>
    <submittedName>
        <fullName evidence="2">Helix-turn-helix domain-containing protein</fullName>
    </submittedName>
</protein>
<comment type="caution">
    <text evidence="2">The sequence shown here is derived from an EMBL/GenBank/DDBJ whole genome shotgun (WGS) entry which is preliminary data.</text>
</comment>
<evidence type="ECO:0000313" key="2">
    <source>
        <dbReference type="EMBL" id="MFC7328537.1"/>
    </source>
</evidence>
<dbReference type="Proteomes" id="UP001596540">
    <property type="component" value="Unassembled WGS sequence"/>
</dbReference>
<dbReference type="InterPro" id="IPR001387">
    <property type="entry name" value="Cro/C1-type_HTH"/>
</dbReference>
<dbReference type="Gene3D" id="1.10.260.40">
    <property type="entry name" value="lambda repressor-like DNA-binding domains"/>
    <property type="match status" value="1"/>
</dbReference>
<sequence length="158" mass="16984">MAQTTSPTEAERLARAQRFAAALDTRRDHLGMSLAEVAQAAGMTEQNLRNIRRGKTTPRPRTRRAIEAAVAWEPGSIDTVMDGGDPTIRPARAADVGPAAEFHAVPRADGFTDHVMIAVIAGIPVTVHVPQVPGRDPEDLKRALVQSVTHLKEELGDA</sequence>
<name>A0ABW2KEZ3_9ACTN</name>
<evidence type="ECO:0000313" key="3">
    <source>
        <dbReference type="Proteomes" id="UP001596540"/>
    </source>
</evidence>
<gene>
    <name evidence="2" type="ORF">ACFQRF_12365</name>
</gene>
<evidence type="ECO:0000259" key="1">
    <source>
        <dbReference type="PROSITE" id="PS50943"/>
    </source>
</evidence>